<dbReference type="AlphaFoldDB" id="A0A553NQ98"/>
<evidence type="ECO:0000256" key="4">
    <source>
        <dbReference type="ARBA" id="ARBA00022729"/>
    </source>
</evidence>
<organism evidence="9 10">
    <name type="scientific">Tigriopus californicus</name>
    <name type="common">Marine copepod</name>
    <dbReference type="NCBI Taxonomy" id="6832"/>
    <lineage>
        <taxon>Eukaryota</taxon>
        <taxon>Metazoa</taxon>
        <taxon>Ecdysozoa</taxon>
        <taxon>Arthropoda</taxon>
        <taxon>Crustacea</taxon>
        <taxon>Multicrustacea</taxon>
        <taxon>Hexanauplia</taxon>
        <taxon>Copepoda</taxon>
        <taxon>Harpacticoida</taxon>
        <taxon>Harpacticidae</taxon>
        <taxon>Tigriopus</taxon>
    </lineage>
</organism>
<keyword evidence="5" id="KW-0256">Endoplasmic reticulum</keyword>
<keyword evidence="7" id="KW-0472">Membrane</keyword>
<comment type="subcellular location">
    <subcellularLocation>
        <location evidence="1">Endoplasmic reticulum membrane</location>
        <topology evidence="1">Single-pass membrane protein</topology>
    </subcellularLocation>
</comment>
<keyword evidence="8" id="KW-0325">Glycoprotein</keyword>
<evidence type="ECO:0000256" key="7">
    <source>
        <dbReference type="ARBA" id="ARBA00023136"/>
    </source>
</evidence>
<accession>A0A553NQ98</accession>
<dbReference type="InterPro" id="IPR016574">
    <property type="entry name" value="Nicalin"/>
</dbReference>
<gene>
    <name evidence="9" type="ORF">TCAL_14675</name>
</gene>
<evidence type="ECO:0000256" key="2">
    <source>
        <dbReference type="ARBA" id="ARBA00007717"/>
    </source>
</evidence>
<dbReference type="EMBL" id="VCGU01000011">
    <property type="protein sequence ID" value="TRY67579.1"/>
    <property type="molecule type" value="Genomic_DNA"/>
</dbReference>
<evidence type="ECO:0000256" key="1">
    <source>
        <dbReference type="ARBA" id="ARBA00004389"/>
    </source>
</evidence>
<reference evidence="9 10" key="1">
    <citation type="journal article" date="2018" name="Nat. Ecol. Evol.">
        <title>Genomic signatures of mitonuclear coevolution across populations of Tigriopus californicus.</title>
        <authorList>
            <person name="Barreto F.S."/>
            <person name="Watson E.T."/>
            <person name="Lima T.G."/>
            <person name="Willett C.S."/>
            <person name="Edmands S."/>
            <person name="Li W."/>
            <person name="Burton R.S."/>
        </authorList>
    </citation>
    <scope>NUCLEOTIDE SEQUENCE [LARGE SCALE GENOMIC DNA]</scope>
    <source>
        <strain evidence="9 10">San Diego</strain>
    </source>
</reference>
<proteinExistence type="inferred from homology"/>
<dbReference type="GO" id="GO:0005789">
    <property type="term" value="C:endoplasmic reticulum membrane"/>
    <property type="evidence" value="ECO:0007669"/>
    <property type="project" value="UniProtKB-SubCell"/>
</dbReference>
<dbReference type="STRING" id="6832.A0A553NQ98"/>
<name>A0A553NQ98_TIGCA</name>
<keyword evidence="4" id="KW-0732">Signal</keyword>
<dbReference type="Proteomes" id="UP000318571">
    <property type="component" value="Chromosome 4"/>
</dbReference>
<comment type="caution">
    <text evidence="9">The sequence shown here is derived from an EMBL/GenBank/DDBJ whole genome shotgun (WGS) entry which is preliminary data.</text>
</comment>
<dbReference type="PANTHER" id="PTHR31826">
    <property type="entry name" value="NICALIN"/>
    <property type="match status" value="1"/>
</dbReference>
<protein>
    <submittedName>
        <fullName evidence="9">Uncharacterized protein</fullName>
    </submittedName>
</protein>
<evidence type="ECO:0000313" key="10">
    <source>
        <dbReference type="Proteomes" id="UP000318571"/>
    </source>
</evidence>
<sequence length="248" mass="28146">MSNGSGVSVLMELARLLRPTALAWVKPSRSTCPSPQRRIIRSQVLHDLQRLSQDTKRFSDLNVELVHKKINLAYESLAWEHERYSIAKLSALTLSHHESPFGLDRTSILDRDIDLAVLERNTQVLAETLACTMYTQEGSNCMGPDQTEMTRPNREHLAHWTAEMPAQPRGTPLLTGEKNPFVMKLFKSLDKLVMKTRKVVAKRDKRDPEFTFYDQHNATMNSYKVKPAVFDLVLTVAIGSYLGLCTCC</sequence>
<dbReference type="OMA" id="VQHEIID"/>
<comment type="similarity">
    <text evidence="2">Belongs to the nicastrin family.</text>
</comment>
<evidence type="ECO:0000256" key="3">
    <source>
        <dbReference type="ARBA" id="ARBA00022692"/>
    </source>
</evidence>
<evidence type="ECO:0000313" key="9">
    <source>
        <dbReference type="EMBL" id="TRY67579.1"/>
    </source>
</evidence>
<evidence type="ECO:0000256" key="6">
    <source>
        <dbReference type="ARBA" id="ARBA00022989"/>
    </source>
</evidence>
<evidence type="ECO:0000256" key="8">
    <source>
        <dbReference type="ARBA" id="ARBA00023180"/>
    </source>
</evidence>
<keyword evidence="3" id="KW-0812">Transmembrane</keyword>
<keyword evidence="10" id="KW-1185">Reference proteome</keyword>
<dbReference type="GO" id="GO:0009966">
    <property type="term" value="P:regulation of signal transduction"/>
    <property type="evidence" value="ECO:0007669"/>
    <property type="project" value="InterPro"/>
</dbReference>
<evidence type="ECO:0000256" key="5">
    <source>
        <dbReference type="ARBA" id="ARBA00022824"/>
    </source>
</evidence>
<keyword evidence="6" id="KW-1133">Transmembrane helix</keyword>